<dbReference type="SUPFAM" id="SSF51120">
    <property type="entry name" value="beta-Roll"/>
    <property type="match status" value="3"/>
</dbReference>
<keyword evidence="10" id="KW-1185">Reference proteome</keyword>
<keyword evidence="3" id="KW-0964">Secreted</keyword>
<dbReference type="OrthoDB" id="9342475at2"/>
<dbReference type="Pfam" id="PF00353">
    <property type="entry name" value="HemolysinCabind"/>
    <property type="match status" value="7"/>
</dbReference>
<dbReference type="GO" id="GO:0016020">
    <property type="term" value="C:membrane"/>
    <property type="evidence" value="ECO:0007669"/>
    <property type="project" value="UniProtKB-SubCell"/>
</dbReference>
<dbReference type="GO" id="GO:0090729">
    <property type="term" value="F:toxin activity"/>
    <property type="evidence" value="ECO:0007669"/>
    <property type="project" value="UniProtKB-KW"/>
</dbReference>
<dbReference type="PATRIC" id="fig|1294273.3.peg.928"/>
<dbReference type="AlphaFoldDB" id="W8RQJ5"/>
<evidence type="ECO:0000256" key="8">
    <source>
        <dbReference type="SAM" id="MobiDB-lite"/>
    </source>
</evidence>
<evidence type="ECO:0000256" key="1">
    <source>
        <dbReference type="ARBA" id="ARBA00004370"/>
    </source>
</evidence>
<dbReference type="GO" id="GO:0005509">
    <property type="term" value="F:calcium ion binding"/>
    <property type="evidence" value="ECO:0007669"/>
    <property type="project" value="InterPro"/>
</dbReference>
<keyword evidence="6" id="KW-0843">Virulence</keyword>
<dbReference type="PRINTS" id="PR00313">
    <property type="entry name" value="CABNDNGRPT"/>
</dbReference>
<dbReference type="KEGG" id="red:roselon_00948"/>
<dbReference type="SUPFAM" id="SSF75011">
    <property type="entry name" value="3-carboxy-cis,cis-mucoante lactonizing enzyme"/>
    <property type="match status" value="1"/>
</dbReference>
<comment type="subcellular location">
    <subcellularLocation>
        <location evidence="1">Membrane</location>
    </subcellularLocation>
    <subcellularLocation>
        <location evidence="2">Secreted</location>
    </subcellularLocation>
</comment>
<evidence type="ECO:0000256" key="4">
    <source>
        <dbReference type="ARBA" id="ARBA00022656"/>
    </source>
</evidence>
<dbReference type="InterPro" id="IPR050557">
    <property type="entry name" value="RTX_toxin/Mannuronan_C5-epim"/>
</dbReference>
<dbReference type="Gene3D" id="2.130.10.10">
    <property type="entry name" value="YVTN repeat-like/Quinoprotein amine dehydrogenase"/>
    <property type="match status" value="1"/>
</dbReference>
<dbReference type="InterPro" id="IPR003995">
    <property type="entry name" value="RTX_toxin_determinant-A"/>
</dbReference>
<dbReference type="EMBL" id="CP004372">
    <property type="protein sequence ID" value="AHM03348.1"/>
    <property type="molecule type" value="Genomic_DNA"/>
</dbReference>
<evidence type="ECO:0000313" key="9">
    <source>
        <dbReference type="EMBL" id="AHM03348.1"/>
    </source>
</evidence>
<keyword evidence="7" id="KW-0472">Membrane</keyword>
<feature type="region of interest" description="Disordered" evidence="8">
    <location>
        <begin position="548"/>
        <end position="571"/>
    </location>
</feature>
<dbReference type="PRINTS" id="PR01488">
    <property type="entry name" value="RTXTOXINA"/>
</dbReference>
<evidence type="ECO:0000256" key="2">
    <source>
        <dbReference type="ARBA" id="ARBA00004613"/>
    </source>
</evidence>
<reference evidence="9 10" key="1">
    <citation type="submission" date="2013-03" db="EMBL/GenBank/DDBJ databases">
        <authorList>
            <person name="Fiebig A."/>
            <person name="Goeker M."/>
            <person name="Klenk H.-P.P."/>
        </authorList>
    </citation>
    <scope>NUCLEOTIDE SEQUENCE [LARGE SCALE GENOMIC DNA]</scope>
    <source>
        <strain evidence="10">DSM 19469</strain>
    </source>
</reference>
<dbReference type="InterPro" id="IPR011049">
    <property type="entry name" value="Serralysin-like_metalloprot_C"/>
</dbReference>
<evidence type="ECO:0000256" key="3">
    <source>
        <dbReference type="ARBA" id="ARBA00022525"/>
    </source>
</evidence>
<dbReference type="STRING" id="1294273.roselon_00948"/>
<keyword evidence="5" id="KW-0677">Repeat</keyword>
<evidence type="ECO:0000256" key="7">
    <source>
        <dbReference type="ARBA" id="ARBA00023136"/>
    </source>
</evidence>
<dbReference type="PANTHER" id="PTHR38340:SF1">
    <property type="entry name" value="S-LAYER PROTEIN"/>
    <property type="match status" value="1"/>
</dbReference>
<dbReference type="InterPro" id="IPR018511">
    <property type="entry name" value="Hemolysin-typ_Ca-bd_CS"/>
</dbReference>
<protein>
    <submittedName>
        <fullName evidence="9">Hemolysin-type calcium-binding protein region</fullName>
    </submittedName>
</protein>
<evidence type="ECO:0000256" key="6">
    <source>
        <dbReference type="ARBA" id="ARBA00023026"/>
    </source>
</evidence>
<organism evidence="9 10">
    <name type="scientific">Roseicyclus elongatus DSM 19469</name>
    <dbReference type="NCBI Taxonomy" id="1294273"/>
    <lineage>
        <taxon>Bacteria</taxon>
        <taxon>Pseudomonadati</taxon>
        <taxon>Pseudomonadota</taxon>
        <taxon>Alphaproteobacteria</taxon>
        <taxon>Rhodobacterales</taxon>
        <taxon>Roseobacteraceae</taxon>
        <taxon>Roseicyclus</taxon>
    </lineage>
</organism>
<dbReference type="Gene3D" id="2.150.10.10">
    <property type="entry name" value="Serralysin-like metalloprotease, C-terminal"/>
    <property type="match status" value="4"/>
</dbReference>
<dbReference type="InterPro" id="IPR001343">
    <property type="entry name" value="Hemolysn_Ca-bd"/>
</dbReference>
<dbReference type="Proteomes" id="UP000019593">
    <property type="component" value="Chromosome"/>
</dbReference>
<dbReference type="InterPro" id="IPR015943">
    <property type="entry name" value="WD40/YVTN_repeat-like_dom_sf"/>
</dbReference>
<dbReference type="GO" id="GO:0005576">
    <property type="term" value="C:extracellular region"/>
    <property type="evidence" value="ECO:0007669"/>
    <property type="project" value="UniProtKB-SubCell"/>
</dbReference>
<keyword evidence="4" id="KW-0800">Toxin</keyword>
<dbReference type="HOGENOM" id="CLU_015840_0_0_5"/>
<sequence>MSYLMVRGTFATGQTALDFGITDLMVTTAADGSRVLYSTSGPTGGLSAFDVAGAAAPDLMDFTLYDGAWADGALHELTLFATETGAELFVAGNGEDQLTALTLSDSGTFDQLTQYQGLDATTARILDLDQLDTETLILSDAGTNTIQVYAISPQGTLARIGTVADTETTYAANVVSLDTLAKDDATYLISACQAEHGVTAYRIAEEGLVATGSIGMAEGLGIMVPTGVQVATIEGRSFVVVASAPGDGQGQSGAISILELGADGSLTPTDHVIDTTHTRFGMVNSLEVIDVDGRIYVLAGGGDDGLTLFTLLPNGRLQMLDVLADDFRTGLSNVTAMATHVEGNALEIFVASQAEGGITQLAIDLSRQGAQLVAERGGGALTGTEADDILLGGAGADLLQGGAGRDLIEDGAGADTLRGGAGADTFIFRADGELDIIADFEPGIDRIDLSGWSMLYDPAQLTITSTLTGALIEWRGETLEILTTTGQSLTSGDIFDAFLFAPNRIPTVNLPLESAGETIFGTSGDDRLDGSEYGDTLRGEAGDDYLFGDRGDDHLEGGNGTDTLLGGSGSDTLEATGGNGNLLRGGAGDDVLIGGWGSDILQGNDGADSFSGGTGADDLYIDGQDTFFDGGGGYDRLIAVDPGGVNVALSGTNIERVIGGTGDDVFDGTGVALGLVISGEGGNDTLTGGSATDQVSGGAGDDVLIGGGGDDFLFGDGGSDSFEGGAGDDRFFAESIDQSFDGGAGYDRLFLLDNGDFTFALAGTGIERVNSGDGNDVLDATGVTDAVVLSGAGGNDALTGGSNNDVLAGGDGQDTLEGGSGFDSFFGGAGADSFVFEDGSGVDFLVGWEDGLDLLDFSGHAQVNGLSDLTITDNGVNSRIEFADGDALIVIGYTGGFDASDFMFS</sequence>
<gene>
    <name evidence="9" type="ORF">roselon_00948</name>
</gene>
<name>W8RQJ5_9RHOB</name>
<dbReference type="eggNOG" id="COG2931">
    <property type="taxonomic scope" value="Bacteria"/>
</dbReference>
<evidence type="ECO:0000313" key="10">
    <source>
        <dbReference type="Proteomes" id="UP000019593"/>
    </source>
</evidence>
<dbReference type="PANTHER" id="PTHR38340">
    <property type="entry name" value="S-LAYER PROTEIN"/>
    <property type="match status" value="1"/>
</dbReference>
<evidence type="ECO:0000256" key="5">
    <source>
        <dbReference type="ARBA" id="ARBA00022737"/>
    </source>
</evidence>
<dbReference type="PROSITE" id="PS00330">
    <property type="entry name" value="HEMOLYSIN_CALCIUM"/>
    <property type="match status" value="5"/>
</dbReference>
<proteinExistence type="predicted"/>
<accession>W8RQJ5</accession>